<gene>
    <name evidence="1" type="ORF">GBA63_03435</name>
</gene>
<dbReference type="Proteomes" id="UP000501452">
    <property type="component" value="Chromosome"/>
</dbReference>
<sequence length="165" mass="18209">MKGARPCVGCGALVPDIGGPTHRYIGASPGCWEIYGEVLGREYEDYSRFAPVHRLTVDAYAAQHPGTPSPQAVGSVGVHLIRLHLQLERGLPHDHANAAMLHISSRLKKDFVWLDPPDHLGDLTVLHVSEAGNPDDHAERVRAWARSVWEAWSPHHETVRRWAGG</sequence>
<dbReference type="RefSeq" id="WP_207957056.1">
    <property type="nucleotide sequence ID" value="NZ_CP045119.1"/>
</dbReference>
<proteinExistence type="predicted"/>
<reference evidence="1 2" key="1">
    <citation type="submission" date="2019-10" db="EMBL/GenBank/DDBJ databases">
        <title>Rubrobacter sp nov SCSIO 52090 isolated from a deep-sea sediment in the South China Sea.</title>
        <authorList>
            <person name="Chen R.W."/>
        </authorList>
    </citation>
    <scope>NUCLEOTIDE SEQUENCE [LARGE SCALE GENOMIC DNA]</scope>
    <source>
        <strain evidence="1 2">SCSIO 52909</strain>
    </source>
</reference>
<dbReference type="EMBL" id="CP045119">
    <property type="protein sequence ID" value="QIN81795.1"/>
    <property type="molecule type" value="Genomic_DNA"/>
</dbReference>
<dbReference type="AlphaFoldDB" id="A0A6G8Q5P1"/>
<dbReference type="InterPro" id="IPR045990">
    <property type="entry name" value="DUF5946"/>
</dbReference>
<dbReference type="Pfam" id="PF19371">
    <property type="entry name" value="DUF5946"/>
    <property type="match status" value="1"/>
</dbReference>
<dbReference type="KEGG" id="rub:GBA63_03435"/>
<keyword evidence="2" id="KW-1185">Reference proteome</keyword>
<organism evidence="1 2">
    <name type="scientific">Rubrobacter tropicus</name>
    <dbReference type="NCBI Taxonomy" id="2653851"/>
    <lineage>
        <taxon>Bacteria</taxon>
        <taxon>Bacillati</taxon>
        <taxon>Actinomycetota</taxon>
        <taxon>Rubrobacteria</taxon>
        <taxon>Rubrobacterales</taxon>
        <taxon>Rubrobacteraceae</taxon>
        <taxon>Rubrobacter</taxon>
    </lineage>
</organism>
<accession>A0A6G8Q5P1</accession>
<evidence type="ECO:0000313" key="2">
    <source>
        <dbReference type="Proteomes" id="UP000501452"/>
    </source>
</evidence>
<name>A0A6G8Q5P1_9ACTN</name>
<protein>
    <submittedName>
        <fullName evidence="1">Uncharacterized protein</fullName>
    </submittedName>
</protein>
<evidence type="ECO:0000313" key="1">
    <source>
        <dbReference type="EMBL" id="QIN81795.1"/>
    </source>
</evidence>